<keyword evidence="3 6" id="KW-0812">Transmembrane</keyword>
<accession>A0ABR4WF50</accession>
<evidence type="ECO:0000256" key="3">
    <source>
        <dbReference type="ARBA" id="ARBA00022692"/>
    </source>
</evidence>
<feature type="transmembrane region" description="Helical" evidence="6">
    <location>
        <begin position="183"/>
        <end position="205"/>
    </location>
</feature>
<comment type="subcellular location">
    <subcellularLocation>
        <location evidence="1">Cell membrane</location>
        <topology evidence="1">Multi-pass membrane protein</topology>
    </subcellularLocation>
</comment>
<organism evidence="7 8">
    <name type="scientific">Alcanivorax jadensis T9</name>
    <dbReference type="NCBI Taxonomy" id="1177181"/>
    <lineage>
        <taxon>Bacteria</taxon>
        <taxon>Pseudomonadati</taxon>
        <taxon>Pseudomonadota</taxon>
        <taxon>Gammaproteobacteria</taxon>
        <taxon>Oceanospirillales</taxon>
        <taxon>Alcanivoracaceae</taxon>
        <taxon>Alcanivorax</taxon>
    </lineage>
</organism>
<feature type="transmembrane region" description="Helical" evidence="6">
    <location>
        <begin position="27"/>
        <end position="50"/>
    </location>
</feature>
<dbReference type="Pfam" id="PF03631">
    <property type="entry name" value="Virul_fac_BrkB"/>
    <property type="match status" value="1"/>
</dbReference>
<feature type="transmembrane region" description="Helical" evidence="6">
    <location>
        <begin position="217"/>
        <end position="237"/>
    </location>
</feature>
<dbReference type="PANTHER" id="PTHR30213:SF1">
    <property type="entry name" value="INNER MEMBRANE PROTEIN YHJD"/>
    <property type="match status" value="1"/>
</dbReference>
<feature type="transmembrane region" description="Helical" evidence="6">
    <location>
        <begin position="249"/>
        <end position="272"/>
    </location>
</feature>
<reference evidence="7 8" key="1">
    <citation type="submission" date="2012-09" db="EMBL/GenBank/DDBJ databases">
        <title>Genome Sequence of alkane-degrading Bacterium Alcanivorax jadensis T9.</title>
        <authorList>
            <person name="Lai Q."/>
            <person name="Shao Z."/>
        </authorList>
    </citation>
    <scope>NUCLEOTIDE SEQUENCE [LARGE SCALE GENOMIC DNA]</scope>
    <source>
        <strain evidence="7 8">T9</strain>
    </source>
</reference>
<feature type="transmembrane region" description="Helical" evidence="6">
    <location>
        <begin position="141"/>
        <end position="163"/>
    </location>
</feature>
<evidence type="ECO:0000256" key="4">
    <source>
        <dbReference type="ARBA" id="ARBA00022989"/>
    </source>
</evidence>
<dbReference type="PIRSF" id="PIRSF035875">
    <property type="entry name" value="RNase_BN"/>
    <property type="match status" value="1"/>
</dbReference>
<evidence type="ECO:0000256" key="6">
    <source>
        <dbReference type="SAM" id="Phobius"/>
    </source>
</evidence>
<dbReference type="Proteomes" id="UP000029443">
    <property type="component" value="Unassembled WGS sequence"/>
</dbReference>
<sequence>MKDTFLYWFGILKNTIRLWLEGNAASYAGSLAFFTLFSIAPVIILAVKVISLVMSSEAAMAEILGQLEATVGPAATEEIRNAIMNTRAPSQGVLAGILSLTVMIIGATTVFAQMQRSMNAIWEVVPRPSRNTLVALIKSRLLSLTVVVSLGFVLLVSLLLNVAVQTLLVYAENWIPFHSSVALALEVMVSIIVIALLFGMIFRLLPDVVLSWKDVAPAALITAVLFAIGRALIGFYLSHTATASTYGAAGSLVILLMWVYYSSMILLLGAAFSRAHSEARGRVIRARSTAVRVRREIHETPA</sequence>
<keyword evidence="2" id="KW-1003">Cell membrane</keyword>
<gene>
    <name evidence="7" type="ORF">T9A_01328</name>
</gene>
<keyword evidence="8" id="KW-1185">Reference proteome</keyword>
<feature type="transmembrane region" description="Helical" evidence="6">
    <location>
        <begin position="93"/>
        <end position="112"/>
    </location>
</feature>
<dbReference type="EMBL" id="ARXU01000003">
    <property type="protein sequence ID" value="KGD62119.1"/>
    <property type="molecule type" value="Genomic_DNA"/>
</dbReference>
<evidence type="ECO:0000256" key="5">
    <source>
        <dbReference type="ARBA" id="ARBA00023136"/>
    </source>
</evidence>
<protein>
    <submittedName>
        <fullName evidence="7">Ribonuclease BN family protein</fullName>
    </submittedName>
</protein>
<evidence type="ECO:0000313" key="8">
    <source>
        <dbReference type="Proteomes" id="UP000029443"/>
    </source>
</evidence>
<evidence type="ECO:0000256" key="1">
    <source>
        <dbReference type="ARBA" id="ARBA00004651"/>
    </source>
</evidence>
<comment type="caution">
    <text evidence="7">The sequence shown here is derived from an EMBL/GenBank/DDBJ whole genome shotgun (WGS) entry which is preliminary data.</text>
</comment>
<keyword evidence="5 6" id="KW-0472">Membrane</keyword>
<proteinExistence type="predicted"/>
<dbReference type="PANTHER" id="PTHR30213">
    <property type="entry name" value="INNER MEMBRANE PROTEIN YHJD"/>
    <property type="match status" value="1"/>
</dbReference>
<evidence type="ECO:0000313" key="7">
    <source>
        <dbReference type="EMBL" id="KGD62119.1"/>
    </source>
</evidence>
<keyword evidence="4 6" id="KW-1133">Transmembrane helix</keyword>
<dbReference type="InterPro" id="IPR017039">
    <property type="entry name" value="Virul_fac_BrkB"/>
</dbReference>
<dbReference type="NCBIfam" id="TIGR00765">
    <property type="entry name" value="yihY_not_rbn"/>
    <property type="match status" value="1"/>
</dbReference>
<evidence type="ECO:0000256" key="2">
    <source>
        <dbReference type="ARBA" id="ARBA00022475"/>
    </source>
</evidence>
<dbReference type="RefSeq" id="WP_035246193.1">
    <property type="nucleotide sequence ID" value="NZ_ARXU01000003.1"/>
</dbReference>
<name>A0ABR4WF50_9GAMM</name>